<dbReference type="InterPro" id="IPR005174">
    <property type="entry name" value="KIB1-4_b-propeller"/>
</dbReference>
<name>A0A1Q3CTB5_CEPFO</name>
<protein>
    <submittedName>
        <fullName evidence="2">F-box domain-containing protein/DUF295 domain-containing protein</fullName>
    </submittedName>
</protein>
<reference evidence="3" key="1">
    <citation type="submission" date="2016-04" db="EMBL/GenBank/DDBJ databases">
        <title>Cephalotus genome sequencing.</title>
        <authorList>
            <person name="Fukushima K."/>
            <person name="Hasebe M."/>
            <person name="Fang X."/>
        </authorList>
    </citation>
    <scope>NUCLEOTIDE SEQUENCE [LARGE SCALE GENOMIC DNA]</scope>
    <source>
        <strain evidence="3">cv. St1</strain>
    </source>
</reference>
<organism evidence="2 3">
    <name type="scientific">Cephalotus follicularis</name>
    <name type="common">Albany pitcher plant</name>
    <dbReference type="NCBI Taxonomy" id="3775"/>
    <lineage>
        <taxon>Eukaryota</taxon>
        <taxon>Viridiplantae</taxon>
        <taxon>Streptophyta</taxon>
        <taxon>Embryophyta</taxon>
        <taxon>Tracheophyta</taxon>
        <taxon>Spermatophyta</taxon>
        <taxon>Magnoliopsida</taxon>
        <taxon>eudicotyledons</taxon>
        <taxon>Gunneridae</taxon>
        <taxon>Pentapetalae</taxon>
        <taxon>rosids</taxon>
        <taxon>fabids</taxon>
        <taxon>Oxalidales</taxon>
        <taxon>Cephalotaceae</taxon>
        <taxon>Cephalotus</taxon>
    </lineage>
</organism>
<keyword evidence="3" id="KW-1185">Reference proteome</keyword>
<dbReference type="Pfam" id="PF00646">
    <property type="entry name" value="F-box"/>
    <property type="match status" value="1"/>
</dbReference>
<evidence type="ECO:0000313" key="3">
    <source>
        <dbReference type="Proteomes" id="UP000187406"/>
    </source>
</evidence>
<dbReference type="OrthoDB" id="642536at2759"/>
<dbReference type="EMBL" id="BDDD01002865">
    <property type="protein sequence ID" value="GAV83371.1"/>
    <property type="molecule type" value="Genomic_DNA"/>
</dbReference>
<dbReference type="InterPro" id="IPR036047">
    <property type="entry name" value="F-box-like_dom_sf"/>
</dbReference>
<proteinExistence type="predicted"/>
<gene>
    <name evidence="2" type="ORF">CFOL_v3_26819</name>
</gene>
<evidence type="ECO:0000313" key="2">
    <source>
        <dbReference type="EMBL" id="GAV83371.1"/>
    </source>
</evidence>
<comment type="caution">
    <text evidence="2">The sequence shown here is derived from an EMBL/GenBank/DDBJ whole genome shotgun (WGS) entry which is preliminary data.</text>
</comment>
<evidence type="ECO:0000259" key="1">
    <source>
        <dbReference type="SMART" id="SM00256"/>
    </source>
</evidence>
<accession>A0A1Q3CTB5</accession>
<dbReference type="SUPFAM" id="SSF81383">
    <property type="entry name" value="F-box domain"/>
    <property type="match status" value="1"/>
</dbReference>
<dbReference type="PANTHER" id="PTHR33110">
    <property type="entry name" value="F-BOX/KELCH-REPEAT PROTEIN-RELATED"/>
    <property type="match status" value="1"/>
</dbReference>
<dbReference type="Gene3D" id="1.20.1280.50">
    <property type="match status" value="1"/>
</dbReference>
<dbReference type="InterPro" id="IPR001810">
    <property type="entry name" value="F-box_dom"/>
</dbReference>
<dbReference type="AlphaFoldDB" id="A0A1Q3CTB5"/>
<feature type="domain" description="F-box" evidence="1">
    <location>
        <begin position="45"/>
        <end position="85"/>
    </location>
</feature>
<dbReference type="Proteomes" id="UP000187406">
    <property type="component" value="Unassembled WGS sequence"/>
</dbReference>
<dbReference type="SMART" id="SM00256">
    <property type="entry name" value="FBOX"/>
    <property type="match status" value="1"/>
</dbReference>
<dbReference type="STRING" id="3775.A0A1Q3CTB5"/>
<dbReference type="Pfam" id="PF03478">
    <property type="entry name" value="Beta-prop_KIB1-4"/>
    <property type="match status" value="1"/>
</dbReference>
<dbReference type="InParanoid" id="A0A1Q3CTB5"/>
<sequence>MERKRRLNPCRNAKNLSGVIDEANGRKTNKKQIKNVETKARWTDLPDHLIEVISSRLYARDLCSFRGVCRAWRASAATQCFYDPQLVITYQSKEIDPYLISLTQSKWFNIKMRELDQGYCVGSAYGWLIMRKNNSFKVSLLNLYTKSVLLLPPLTFTLQSAHFYLSSPPTSPDCIVLATGLSLRYYAFCKVGDNKWNKRRYSHPLCNVYDNYCLKQAVALQGKFYALSNEGELVTIEDIDNAQLLFSGSAINGIVPRKFTSMHPFLVEAQGEILVVLLWIILGISRHIELFRMDFRSSSWAKMESLGDRVLFLGYNCSFCVAAGLLNLRGNCIYIANHTMQPWSVYDMETKLFLEHVVDFWPRTEKNNRIWVLPTFK</sequence>